<dbReference type="PROSITE" id="PS51228">
    <property type="entry name" value="ACB_2"/>
    <property type="match status" value="1"/>
</dbReference>
<proteinExistence type="predicted"/>
<dbReference type="SUPFAM" id="SSF47027">
    <property type="entry name" value="Acyl-CoA binding protein"/>
    <property type="match status" value="1"/>
</dbReference>
<dbReference type="PANTHER" id="PTHR22973:SF12">
    <property type="entry name" value="LD35087P"/>
    <property type="match status" value="1"/>
</dbReference>
<dbReference type="InterPro" id="IPR036598">
    <property type="entry name" value="GOLD_dom_sf"/>
</dbReference>
<dbReference type="GO" id="GO:0000139">
    <property type="term" value="C:Golgi membrane"/>
    <property type="evidence" value="ECO:0007669"/>
    <property type="project" value="TreeGrafter"/>
</dbReference>
<dbReference type="SUPFAM" id="SSF101576">
    <property type="entry name" value="Supernatant protein factor (SPF), C-terminal domain"/>
    <property type="match status" value="1"/>
</dbReference>
<dbReference type="InterPro" id="IPR014352">
    <property type="entry name" value="FERM/acyl-CoA-bd_prot_sf"/>
</dbReference>
<dbReference type="InterPro" id="IPR035984">
    <property type="entry name" value="Acyl-CoA-binding_sf"/>
</dbReference>
<accession>A0A5K3F4S8</accession>
<feature type="compositionally biased region" description="Polar residues" evidence="2">
    <location>
        <begin position="233"/>
        <end position="251"/>
    </location>
</feature>
<dbReference type="PROSITE" id="PS50866">
    <property type="entry name" value="GOLD"/>
    <property type="match status" value="1"/>
</dbReference>
<evidence type="ECO:0000256" key="2">
    <source>
        <dbReference type="SAM" id="MobiDB-lite"/>
    </source>
</evidence>
<dbReference type="InterPro" id="IPR009038">
    <property type="entry name" value="GOLD_dom"/>
</dbReference>
<feature type="compositionally biased region" description="Low complexity" evidence="2">
    <location>
        <begin position="206"/>
        <end position="221"/>
    </location>
</feature>
<evidence type="ECO:0000259" key="4">
    <source>
        <dbReference type="PROSITE" id="PS51228"/>
    </source>
</evidence>
<evidence type="ECO:0000313" key="5">
    <source>
        <dbReference type="WBParaSite" id="MCU_004932-RC"/>
    </source>
</evidence>
<dbReference type="GO" id="GO:0000062">
    <property type="term" value="F:fatty-acyl-CoA binding"/>
    <property type="evidence" value="ECO:0007669"/>
    <property type="project" value="InterPro"/>
</dbReference>
<name>A0A5K3F4S8_MESCO</name>
<feature type="region of interest" description="Disordered" evidence="2">
    <location>
        <begin position="106"/>
        <end position="129"/>
    </location>
</feature>
<dbReference type="Gene3D" id="1.20.80.10">
    <property type="match status" value="1"/>
</dbReference>
<dbReference type="AlphaFoldDB" id="A0A5K3F4S8"/>
<sequence>MRNKDFDAACKFYKTNVNKAFILTYDQRLTLSALFNQSKYGQFSSDKAPQVGPLDFVGKERHARWRSLGSMSKTEAQDRFVQSLLQICPQFAAHLEAADTMHCQKDAEEKTRDSVDTAPPSAHGVTGCRSSSIRVSDFTNNESQIRNALNAQTLEQFKTYAAQYYPDDETKQLTLIKQLQDRHFHQYMIYVAGHPSAQSAAISEESTSQAYSDAQSASQKSSGDRQNEECSRNQESVDPTLTRAGTPSSLEGSHLTAVPKQPPTGDLIVPIPDGTGKLTAPQMWTRKDIAEFKSLLSKDPEAVVRVGSGELVTIRVPVVSSANCLVWEFATDDYDIGFGLYFEWAEATVELESTPANGSGQTQAKEASSATPWNLIQGFSQPPVDNGKAYDKVDELIPVYRRTSHTEVYCGSHVYPASGGTYLLKFDNTYSIWRSKVLYYRVYCAQ</sequence>
<evidence type="ECO:0000256" key="1">
    <source>
        <dbReference type="ARBA" id="ARBA00022990"/>
    </source>
</evidence>
<keyword evidence="1" id="KW-0007">Acetylation</keyword>
<evidence type="ECO:0000259" key="3">
    <source>
        <dbReference type="PROSITE" id="PS50866"/>
    </source>
</evidence>
<dbReference type="PANTHER" id="PTHR22973">
    <property type="entry name" value="LD35087P"/>
    <property type="match status" value="1"/>
</dbReference>
<feature type="compositionally biased region" description="Basic and acidic residues" evidence="2">
    <location>
        <begin position="222"/>
        <end position="232"/>
    </location>
</feature>
<feature type="domain" description="ACB" evidence="4">
    <location>
        <begin position="2"/>
        <end position="93"/>
    </location>
</feature>
<feature type="region of interest" description="Disordered" evidence="2">
    <location>
        <begin position="200"/>
        <end position="274"/>
    </location>
</feature>
<organism evidence="5">
    <name type="scientific">Mesocestoides corti</name>
    <name type="common">Flatworm</name>
    <dbReference type="NCBI Taxonomy" id="53468"/>
    <lineage>
        <taxon>Eukaryota</taxon>
        <taxon>Metazoa</taxon>
        <taxon>Spiralia</taxon>
        <taxon>Lophotrochozoa</taxon>
        <taxon>Platyhelminthes</taxon>
        <taxon>Cestoda</taxon>
        <taxon>Eucestoda</taxon>
        <taxon>Cyclophyllidea</taxon>
        <taxon>Mesocestoididae</taxon>
        <taxon>Mesocestoides</taxon>
    </lineage>
</organism>
<protein>
    <submittedName>
        <fullName evidence="5">ACB domain-containing protein</fullName>
    </submittedName>
</protein>
<dbReference type="InterPro" id="IPR052269">
    <property type="entry name" value="Golgi-PI4KB_interaction"/>
</dbReference>
<dbReference type="InterPro" id="IPR000582">
    <property type="entry name" value="Acyl-CoA-binding_protein"/>
</dbReference>
<feature type="domain" description="GOLD" evidence="3">
    <location>
        <begin position="293"/>
        <end position="444"/>
    </location>
</feature>
<feature type="compositionally biased region" description="Basic and acidic residues" evidence="2">
    <location>
        <begin position="106"/>
        <end position="115"/>
    </location>
</feature>
<dbReference type="Pfam" id="PF13897">
    <property type="entry name" value="GOLD_2"/>
    <property type="match status" value="1"/>
</dbReference>
<dbReference type="WBParaSite" id="MCU_004932-RC">
    <property type="protein sequence ID" value="MCU_004932-RC"/>
    <property type="gene ID" value="MCU_004932"/>
</dbReference>
<dbReference type="Pfam" id="PF00887">
    <property type="entry name" value="ACBP"/>
    <property type="match status" value="1"/>
</dbReference>
<reference evidence="5" key="1">
    <citation type="submission" date="2019-11" db="UniProtKB">
        <authorList>
            <consortium name="WormBaseParasite"/>
        </authorList>
    </citation>
    <scope>IDENTIFICATION</scope>
</reference>
<dbReference type="Gene3D" id="2.60.120.680">
    <property type="entry name" value="GOLD domain"/>
    <property type="match status" value="1"/>
</dbReference>